<dbReference type="AlphaFoldDB" id="M4VQB5"/>
<name>M4VQB5_9BACT</name>
<keyword evidence="1" id="KW-0812">Transmembrane</keyword>
<feature type="transmembrane region" description="Helical" evidence="1">
    <location>
        <begin position="108"/>
        <end position="135"/>
    </location>
</feature>
<keyword evidence="1" id="KW-0472">Membrane</keyword>
<feature type="transmembrane region" description="Helical" evidence="1">
    <location>
        <begin position="156"/>
        <end position="179"/>
    </location>
</feature>
<evidence type="ECO:0000313" key="3">
    <source>
        <dbReference type="Proteomes" id="UP000012040"/>
    </source>
</evidence>
<dbReference type="Proteomes" id="UP000012040">
    <property type="component" value="Chromosome"/>
</dbReference>
<keyword evidence="3" id="KW-1185">Reference proteome</keyword>
<sequence>MLQVNKFDLKTILQPSFLLIFSAITLSTLSEQLIQHQIESIVRSPAGLSNTIWIWGGLALLTALLFPLLISLFCAYTLIRPEKSIGQFLKENLELTAVESLRAWGKTFLWSFVFLIPGVIKYINYLMTPFVVMFSQKYKQGQVDALEYSTKISRNFWWSLKLWLGLFYFILPVLFYAVFNEYRNFSQHPVAATLVTFIESLVELLFHFIILKLFIKYLNEVENGAHV</sequence>
<dbReference type="PATRIC" id="fig|1184267.3.peg.1146"/>
<organism evidence="2 3">
    <name type="scientific">Pseudobdellovibrio exovorus JSS</name>
    <dbReference type="NCBI Taxonomy" id="1184267"/>
    <lineage>
        <taxon>Bacteria</taxon>
        <taxon>Pseudomonadati</taxon>
        <taxon>Bdellovibrionota</taxon>
        <taxon>Bdellovibrionia</taxon>
        <taxon>Bdellovibrionales</taxon>
        <taxon>Pseudobdellovibrionaceae</taxon>
        <taxon>Pseudobdellovibrio</taxon>
    </lineage>
</organism>
<evidence type="ECO:0000313" key="2">
    <source>
        <dbReference type="EMBL" id="AGH95349.1"/>
    </source>
</evidence>
<dbReference type="HOGENOM" id="CLU_1222800_0_0_7"/>
<feature type="transmembrane region" description="Helical" evidence="1">
    <location>
        <begin position="191"/>
        <end position="211"/>
    </location>
</feature>
<evidence type="ECO:0000256" key="1">
    <source>
        <dbReference type="SAM" id="Phobius"/>
    </source>
</evidence>
<reference evidence="2 3" key="1">
    <citation type="journal article" date="2013" name="ISME J.">
        <title>By their genes ye shall know them: genomic signatures of predatory bacteria.</title>
        <authorList>
            <person name="Pasternak Z."/>
            <person name="Pietrokovski S."/>
            <person name="Rotem O."/>
            <person name="Gophna U."/>
            <person name="Lurie-Weinberger M.N."/>
            <person name="Jurkevitch E."/>
        </authorList>
    </citation>
    <scope>NUCLEOTIDE SEQUENCE [LARGE SCALE GENOMIC DNA]</scope>
    <source>
        <strain evidence="2 3">JSS</strain>
    </source>
</reference>
<proteinExistence type="predicted"/>
<feature type="transmembrane region" description="Helical" evidence="1">
    <location>
        <begin position="52"/>
        <end position="79"/>
    </location>
</feature>
<keyword evidence="1" id="KW-1133">Transmembrane helix</keyword>
<dbReference type="eggNOG" id="ENOG503198Y">
    <property type="taxonomic scope" value="Bacteria"/>
</dbReference>
<gene>
    <name evidence="2" type="ORF">A11Q_1133</name>
</gene>
<protein>
    <submittedName>
        <fullName evidence="2">Uncharacterized protein</fullName>
    </submittedName>
</protein>
<accession>M4VQB5</accession>
<dbReference type="KEGG" id="bex:A11Q_1133"/>
<dbReference type="STRING" id="1184267.A11Q_1133"/>
<dbReference type="EMBL" id="CP003537">
    <property type="protein sequence ID" value="AGH95349.1"/>
    <property type="molecule type" value="Genomic_DNA"/>
</dbReference>